<dbReference type="VEuPathDB" id="FungiDB:CJJ09_004488"/>
<feature type="region of interest" description="Disordered" evidence="1">
    <location>
        <begin position="200"/>
        <end position="225"/>
    </location>
</feature>
<sequence>MFRSARLNRFCIKRYSTPPKQFGDPHHVPPQHEPTQAPPKSLTQFEDLQRQEEAQQKNRFGRVALSIVLNIVPLVVVWKYYSDKLERVKEESERQAIAAQRIINREHIKAGMLVTDVDRLNKRIQARMGLHIAMLRKQLADVGIDPVSSDKAVDEFTKTVDNITDLHRAQEPAFMRYTPQPAEYKDDPKFFQAIERFKQRISHQEQPTMTTEAPHELSSSKSPSS</sequence>
<protein>
    <submittedName>
        <fullName evidence="2">Uncharacterized protein</fullName>
    </submittedName>
</protein>
<dbReference type="Proteomes" id="UP000037122">
    <property type="component" value="Unassembled WGS sequence"/>
</dbReference>
<dbReference type="VEuPathDB" id="FungiDB:CJI97_004968"/>
<reference evidence="3" key="1">
    <citation type="journal article" date="2015" name="BMC Genomics">
        <title>Draft genome of a commonly misdiagnosed multidrug resistant pathogen Candida auris.</title>
        <authorList>
            <person name="Chatterjee S."/>
            <person name="Alampalli S.V."/>
            <person name="Nageshan R.K."/>
            <person name="Chettiar S.T."/>
            <person name="Joshi S."/>
            <person name="Tatu U.S."/>
        </authorList>
    </citation>
    <scope>NUCLEOTIDE SEQUENCE [LARGE SCALE GENOMIC DNA]</scope>
    <source>
        <strain evidence="3">6684</strain>
    </source>
</reference>
<evidence type="ECO:0000313" key="2">
    <source>
        <dbReference type="EMBL" id="KND99340.1"/>
    </source>
</evidence>
<dbReference type="VEuPathDB" id="FungiDB:B9J08_004484"/>
<dbReference type="VEuPathDB" id="FungiDB:CJJ07_004065"/>
<feature type="region of interest" description="Disordered" evidence="1">
    <location>
        <begin position="16"/>
        <end position="40"/>
    </location>
</feature>
<dbReference type="VEuPathDB" id="FungiDB:CJI96_0004667"/>
<dbReference type="AlphaFoldDB" id="A0A0L0P023"/>
<gene>
    <name evidence="2" type="ORF">QG37_03885</name>
</gene>
<comment type="caution">
    <text evidence="2">The sequence shown here is derived from an EMBL/GenBank/DDBJ whole genome shotgun (WGS) entry which is preliminary data.</text>
</comment>
<organism evidence="2 3">
    <name type="scientific">Candidozyma auris</name>
    <name type="common">Yeast</name>
    <name type="synonym">Candida auris</name>
    <dbReference type="NCBI Taxonomy" id="498019"/>
    <lineage>
        <taxon>Eukaryota</taxon>
        <taxon>Fungi</taxon>
        <taxon>Dikarya</taxon>
        <taxon>Ascomycota</taxon>
        <taxon>Saccharomycotina</taxon>
        <taxon>Pichiomycetes</taxon>
        <taxon>Metschnikowiaceae</taxon>
        <taxon>Candidozyma</taxon>
    </lineage>
</organism>
<name>A0A0L0P023_CANAR</name>
<evidence type="ECO:0000256" key="1">
    <source>
        <dbReference type="SAM" id="MobiDB-lite"/>
    </source>
</evidence>
<accession>A0A0L0P023</accession>
<evidence type="ECO:0000313" key="3">
    <source>
        <dbReference type="Proteomes" id="UP000037122"/>
    </source>
</evidence>
<dbReference type="VEuPathDB" id="FungiDB:QG37_03885"/>
<proteinExistence type="predicted"/>
<dbReference type="EMBL" id="LGST01000025">
    <property type="protein sequence ID" value="KND99340.1"/>
    <property type="molecule type" value="Genomic_DNA"/>
</dbReference>